<feature type="region of interest" description="Disordered" evidence="1">
    <location>
        <begin position="18"/>
        <end position="53"/>
    </location>
</feature>
<organism evidence="2 3">
    <name type="scientific">Rotaria sordida</name>
    <dbReference type="NCBI Taxonomy" id="392033"/>
    <lineage>
        <taxon>Eukaryota</taxon>
        <taxon>Metazoa</taxon>
        <taxon>Spiralia</taxon>
        <taxon>Gnathifera</taxon>
        <taxon>Rotifera</taxon>
        <taxon>Eurotatoria</taxon>
        <taxon>Bdelloidea</taxon>
        <taxon>Philodinida</taxon>
        <taxon>Philodinidae</taxon>
        <taxon>Rotaria</taxon>
    </lineage>
</organism>
<accession>A0A820NGU1</accession>
<dbReference type="Proteomes" id="UP000663836">
    <property type="component" value="Unassembled WGS sequence"/>
</dbReference>
<sequence>MNTRSKVSLTNISINNLQLPHKQRQTTTTKSSLLPNISSFSMSSKDNPNRDFSNIQTQITNEQIKNLSTDNSILQKEFELKTSAALAER</sequence>
<feature type="compositionally biased region" description="Polar residues" evidence="1">
    <location>
        <begin position="25"/>
        <end position="53"/>
    </location>
</feature>
<evidence type="ECO:0000313" key="3">
    <source>
        <dbReference type="Proteomes" id="UP000663836"/>
    </source>
</evidence>
<comment type="caution">
    <text evidence="2">The sequence shown here is derived from an EMBL/GenBank/DDBJ whole genome shotgun (WGS) entry which is preliminary data.</text>
</comment>
<name>A0A820NGU1_9BILA</name>
<evidence type="ECO:0000313" key="2">
    <source>
        <dbReference type="EMBL" id="CAF4388473.1"/>
    </source>
</evidence>
<dbReference type="AlphaFoldDB" id="A0A820NGU1"/>
<dbReference type="EMBL" id="CAJOBD010062806">
    <property type="protein sequence ID" value="CAF4388473.1"/>
    <property type="molecule type" value="Genomic_DNA"/>
</dbReference>
<gene>
    <name evidence="2" type="ORF">JBS370_LOCUS43081</name>
</gene>
<feature type="non-terminal residue" evidence="2">
    <location>
        <position position="89"/>
    </location>
</feature>
<protein>
    <submittedName>
        <fullName evidence="2">Uncharacterized protein</fullName>
    </submittedName>
</protein>
<reference evidence="2" key="1">
    <citation type="submission" date="2021-02" db="EMBL/GenBank/DDBJ databases">
        <authorList>
            <person name="Nowell W R."/>
        </authorList>
    </citation>
    <scope>NUCLEOTIDE SEQUENCE</scope>
</reference>
<evidence type="ECO:0000256" key="1">
    <source>
        <dbReference type="SAM" id="MobiDB-lite"/>
    </source>
</evidence>
<proteinExistence type="predicted"/>